<dbReference type="EMBL" id="UZAH01031613">
    <property type="protein sequence ID" value="VDP16657.1"/>
    <property type="molecule type" value="Genomic_DNA"/>
</dbReference>
<reference evidence="2 3" key="1">
    <citation type="submission" date="2018-11" db="EMBL/GenBank/DDBJ databases">
        <authorList>
            <consortium name="Pathogen Informatics"/>
        </authorList>
    </citation>
    <scope>NUCLEOTIDE SEQUENCE [LARGE SCALE GENOMIC DNA]</scope>
</reference>
<proteinExistence type="predicted"/>
<evidence type="ECO:0000313" key="3">
    <source>
        <dbReference type="Proteomes" id="UP000050761"/>
    </source>
</evidence>
<feature type="region of interest" description="Disordered" evidence="1">
    <location>
        <begin position="17"/>
        <end position="49"/>
    </location>
</feature>
<dbReference type="WBParaSite" id="HPBE_0001978301-mRNA-1">
    <property type="protein sequence ID" value="HPBE_0001978301-mRNA-1"/>
    <property type="gene ID" value="HPBE_0001978301"/>
</dbReference>
<reference evidence="4" key="2">
    <citation type="submission" date="2019-09" db="UniProtKB">
        <authorList>
            <consortium name="WormBaseParasite"/>
        </authorList>
    </citation>
    <scope>IDENTIFICATION</scope>
</reference>
<dbReference type="Proteomes" id="UP000050761">
    <property type="component" value="Unassembled WGS sequence"/>
</dbReference>
<name>A0A183GCA2_HELPZ</name>
<protein>
    <submittedName>
        <fullName evidence="4">ICA69 domain-containing protein</fullName>
    </submittedName>
</protein>
<accession>A0A183GCA2</accession>
<evidence type="ECO:0000313" key="2">
    <source>
        <dbReference type="EMBL" id="VDP16657.1"/>
    </source>
</evidence>
<gene>
    <name evidence="2" type="ORF">HPBE_LOCUS19782</name>
</gene>
<evidence type="ECO:0000256" key="1">
    <source>
        <dbReference type="SAM" id="MobiDB-lite"/>
    </source>
</evidence>
<accession>A0A3P8AQG8</accession>
<feature type="compositionally biased region" description="Polar residues" evidence="1">
    <location>
        <begin position="23"/>
        <end position="40"/>
    </location>
</feature>
<evidence type="ECO:0000313" key="4">
    <source>
        <dbReference type="WBParaSite" id="HPBE_0001978301-mRNA-1"/>
    </source>
</evidence>
<sequence length="70" mass="7593">MSTASFNDDILSKAMQALDDNVSAPQTPANEDNAARDSQVQAQAPPQPLMQLDKLPLESFSGDITQFHSF</sequence>
<organism evidence="3 4">
    <name type="scientific">Heligmosomoides polygyrus</name>
    <name type="common">Parasitic roundworm</name>
    <dbReference type="NCBI Taxonomy" id="6339"/>
    <lineage>
        <taxon>Eukaryota</taxon>
        <taxon>Metazoa</taxon>
        <taxon>Ecdysozoa</taxon>
        <taxon>Nematoda</taxon>
        <taxon>Chromadorea</taxon>
        <taxon>Rhabditida</taxon>
        <taxon>Rhabditina</taxon>
        <taxon>Rhabditomorpha</taxon>
        <taxon>Strongyloidea</taxon>
        <taxon>Heligmosomidae</taxon>
        <taxon>Heligmosomoides</taxon>
    </lineage>
</organism>
<dbReference type="AlphaFoldDB" id="A0A183GCA2"/>
<keyword evidence="3" id="KW-1185">Reference proteome</keyword>